<reference evidence="1" key="1">
    <citation type="submission" date="2023-04" db="EMBL/GenBank/DDBJ databases">
        <title>A chromosome-level genome assembly of the parasitoid wasp Eretmocerus hayati.</title>
        <authorList>
            <person name="Zhong Y."/>
            <person name="Liu S."/>
            <person name="Liu Y."/>
        </authorList>
    </citation>
    <scope>NUCLEOTIDE SEQUENCE</scope>
    <source>
        <strain evidence="1">ZJU_SS_LIU_2023</strain>
    </source>
</reference>
<dbReference type="Proteomes" id="UP001239111">
    <property type="component" value="Chromosome 1"/>
</dbReference>
<sequence>MLRANKASSVGTRSSSSSSTSSNKHQQQQRRPKCARCRNHGLIAWLRGHKRECRYRDCVCPRCALIAERQRVMAAQVALKRQQAAEDAIALSLAKAKSGQEKSELEPMLRLPPGKIFGMSVTEPQRRQVSDQVDDDDKHKDVSPVAVCKPSPSIKTDNTDEPRSSSAAISGCPSTLDIPDAKALGHCSVASQAPQGASTVSQSSLETLARLFPGTRASVLQLVLQRCGQDLLKAIECFGDEPKALTTDHEPQGSPCCVVASRSPSTTVNPIRSKEPASSSGPSIISCDQKSPSTSLLEAVPEATSGSFAHCLLGLQPSFASAPISRTPLHRPLGCCLVEMLQQQQEFPSASTSQLDQIGPDTELAQGFALPQHHLGIHESIGPSSMSGISSNPSSSPHQSYLARPAAARLMQLHLPAFLPRIACPLQPDCLICSYGAGVHQIPPLPPPLPPR</sequence>
<keyword evidence="2" id="KW-1185">Reference proteome</keyword>
<organism evidence="1 2">
    <name type="scientific">Eretmocerus hayati</name>
    <dbReference type="NCBI Taxonomy" id="131215"/>
    <lineage>
        <taxon>Eukaryota</taxon>
        <taxon>Metazoa</taxon>
        <taxon>Ecdysozoa</taxon>
        <taxon>Arthropoda</taxon>
        <taxon>Hexapoda</taxon>
        <taxon>Insecta</taxon>
        <taxon>Pterygota</taxon>
        <taxon>Neoptera</taxon>
        <taxon>Endopterygota</taxon>
        <taxon>Hymenoptera</taxon>
        <taxon>Apocrita</taxon>
        <taxon>Proctotrupomorpha</taxon>
        <taxon>Chalcidoidea</taxon>
        <taxon>Aphelinidae</taxon>
        <taxon>Aphelininae</taxon>
        <taxon>Eretmocerus</taxon>
    </lineage>
</organism>
<proteinExistence type="predicted"/>
<protein>
    <submittedName>
        <fullName evidence="1">Uncharacterized protein</fullName>
    </submittedName>
</protein>
<evidence type="ECO:0000313" key="1">
    <source>
        <dbReference type="EMBL" id="KAJ8688283.1"/>
    </source>
</evidence>
<evidence type="ECO:0000313" key="2">
    <source>
        <dbReference type="Proteomes" id="UP001239111"/>
    </source>
</evidence>
<accession>A0ACC2PXR7</accession>
<gene>
    <name evidence="1" type="ORF">QAD02_024078</name>
</gene>
<name>A0ACC2PXR7_9HYME</name>
<comment type="caution">
    <text evidence="1">The sequence shown here is derived from an EMBL/GenBank/DDBJ whole genome shotgun (WGS) entry which is preliminary data.</text>
</comment>
<dbReference type="EMBL" id="CM056741">
    <property type="protein sequence ID" value="KAJ8688283.1"/>
    <property type="molecule type" value="Genomic_DNA"/>
</dbReference>